<sequence length="286" mass="33335">MSKRAFLWVATLFFDRTVLSSELSLVTWNTMQYGDAYSTEWGTPTEIERANRLAKKRGISLETARDILADSRFQREADRLREWQKKYDVIALQEVEFTHENAVRLIDKSFLQHLDDNLNNRTDQLIFLGGDWNSHMYDLLPLFQSSSPDWTLHTVPTNDTPLWSLPRFTSQHEHNWLAAYDGWFVLTPASIPRYRFSTTELRQGFLPKYLLREGDSTYRASPFYYGNCRGEDGPASRFPECISGQLKIETNGATWIYPHLLADVGLSDHMAVEMRIHDERWEISLT</sequence>
<dbReference type="EMBL" id="JAAPAO010000084">
    <property type="protein sequence ID" value="KAF4673386.1"/>
    <property type="molecule type" value="Genomic_DNA"/>
</dbReference>
<dbReference type="InterPro" id="IPR036691">
    <property type="entry name" value="Endo/exonu/phosph_ase_sf"/>
</dbReference>
<feature type="signal peptide" evidence="1">
    <location>
        <begin position="1"/>
        <end position="20"/>
    </location>
</feature>
<evidence type="ECO:0008006" key="4">
    <source>
        <dbReference type="Google" id="ProtNLM"/>
    </source>
</evidence>
<comment type="caution">
    <text evidence="2">The sequence shown here is derived from an EMBL/GenBank/DDBJ whole genome shotgun (WGS) entry which is preliminary data.</text>
</comment>
<accession>A0A7J6MPR1</accession>
<keyword evidence="3" id="KW-1185">Reference proteome</keyword>
<proteinExistence type="predicted"/>
<evidence type="ECO:0000256" key="1">
    <source>
        <dbReference type="SAM" id="SignalP"/>
    </source>
</evidence>
<dbReference type="Proteomes" id="UP000591131">
    <property type="component" value="Unassembled WGS sequence"/>
</dbReference>
<evidence type="ECO:0000313" key="2">
    <source>
        <dbReference type="EMBL" id="KAF4673386.1"/>
    </source>
</evidence>
<dbReference type="AlphaFoldDB" id="A0A7J6MPR1"/>
<dbReference type="SUPFAM" id="SSF56219">
    <property type="entry name" value="DNase I-like"/>
    <property type="match status" value="1"/>
</dbReference>
<feature type="chain" id="PRO_5029704539" description="Endonuclease/exonuclease/phosphatase domain-containing protein" evidence="1">
    <location>
        <begin position="21"/>
        <end position="286"/>
    </location>
</feature>
<name>A0A7J6MPR1_PERCH</name>
<organism evidence="2 3">
    <name type="scientific">Perkinsus chesapeaki</name>
    <name type="common">Clam parasite</name>
    <name type="synonym">Perkinsus andrewsi</name>
    <dbReference type="NCBI Taxonomy" id="330153"/>
    <lineage>
        <taxon>Eukaryota</taxon>
        <taxon>Sar</taxon>
        <taxon>Alveolata</taxon>
        <taxon>Perkinsozoa</taxon>
        <taxon>Perkinsea</taxon>
        <taxon>Perkinsida</taxon>
        <taxon>Perkinsidae</taxon>
        <taxon>Perkinsus</taxon>
    </lineage>
</organism>
<keyword evidence="1" id="KW-0732">Signal</keyword>
<protein>
    <recommendedName>
        <fullName evidence="4">Endonuclease/exonuclease/phosphatase domain-containing protein</fullName>
    </recommendedName>
</protein>
<gene>
    <name evidence="2" type="ORF">FOL47_010632</name>
</gene>
<dbReference type="OrthoDB" id="75934at2759"/>
<evidence type="ECO:0000313" key="3">
    <source>
        <dbReference type="Proteomes" id="UP000591131"/>
    </source>
</evidence>
<reference evidence="2 3" key="1">
    <citation type="submission" date="2020-04" db="EMBL/GenBank/DDBJ databases">
        <title>Perkinsus chesapeaki whole genome sequence.</title>
        <authorList>
            <person name="Bogema D.R."/>
        </authorList>
    </citation>
    <scope>NUCLEOTIDE SEQUENCE [LARGE SCALE GENOMIC DNA]</scope>
    <source>
        <strain evidence="2">ATCC PRA-425</strain>
    </source>
</reference>